<name>A0A517MJK9_9BACT</name>
<accession>A0A517MJK9</accession>
<protein>
    <submittedName>
        <fullName evidence="1">Uncharacterized protein</fullName>
    </submittedName>
</protein>
<dbReference type="AlphaFoldDB" id="A0A517MJK9"/>
<keyword evidence="2" id="KW-1185">Reference proteome</keyword>
<proteinExistence type="predicted"/>
<dbReference type="Proteomes" id="UP000320672">
    <property type="component" value="Chromosome"/>
</dbReference>
<dbReference type="EMBL" id="CP036262">
    <property type="protein sequence ID" value="QDS95085.1"/>
    <property type="molecule type" value="Genomic_DNA"/>
</dbReference>
<sequence length="41" mass="4581">MHRLWTDIPLPVGTTIAGNPSVHRMTILPNFARGAFMQLGY</sequence>
<gene>
    <name evidence="1" type="ORF">FF011L_38690</name>
</gene>
<organism evidence="1 2">
    <name type="scientific">Roseimaritima multifibrata</name>
    <dbReference type="NCBI Taxonomy" id="1930274"/>
    <lineage>
        <taxon>Bacteria</taxon>
        <taxon>Pseudomonadati</taxon>
        <taxon>Planctomycetota</taxon>
        <taxon>Planctomycetia</taxon>
        <taxon>Pirellulales</taxon>
        <taxon>Pirellulaceae</taxon>
        <taxon>Roseimaritima</taxon>
    </lineage>
</organism>
<evidence type="ECO:0000313" key="2">
    <source>
        <dbReference type="Proteomes" id="UP000320672"/>
    </source>
</evidence>
<evidence type="ECO:0000313" key="1">
    <source>
        <dbReference type="EMBL" id="QDS95085.1"/>
    </source>
</evidence>
<reference evidence="1 2" key="1">
    <citation type="submission" date="2019-02" db="EMBL/GenBank/DDBJ databases">
        <title>Deep-cultivation of Planctomycetes and their phenomic and genomic characterization uncovers novel biology.</title>
        <authorList>
            <person name="Wiegand S."/>
            <person name="Jogler M."/>
            <person name="Boedeker C."/>
            <person name="Pinto D."/>
            <person name="Vollmers J."/>
            <person name="Rivas-Marin E."/>
            <person name="Kohn T."/>
            <person name="Peeters S.H."/>
            <person name="Heuer A."/>
            <person name="Rast P."/>
            <person name="Oberbeckmann S."/>
            <person name="Bunk B."/>
            <person name="Jeske O."/>
            <person name="Meyerdierks A."/>
            <person name="Storesund J.E."/>
            <person name="Kallscheuer N."/>
            <person name="Luecker S."/>
            <person name="Lage O.M."/>
            <person name="Pohl T."/>
            <person name="Merkel B.J."/>
            <person name="Hornburger P."/>
            <person name="Mueller R.-W."/>
            <person name="Bruemmer F."/>
            <person name="Labrenz M."/>
            <person name="Spormann A.M."/>
            <person name="Op den Camp H."/>
            <person name="Overmann J."/>
            <person name="Amann R."/>
            <person name="Jetten M.S.M."/>
            <person name="Mascher T."/>
            <person name="Medema M.H."/>
            <person name="Devos D.P."/>
            <person name="Kaster A.-K."/>
            <person name="Ovreas L."/>
            <person name="Rohde M."/>
            <person name="Galperin M.Y."/>
            <person name="Jogler C."/>
        </authorList>
    </citation>
    <scope>NUCLEOTIDE SEQUENCE [LARGE SCALE GENOMIC DNA]</scope>
    <source>
        <strain evidence="1 2">FF011L</strain>
    </source>
</reference>
<dbReference type="KEGG" id="rml:FF011L_38690"/>